<evidence type="ECO:0000256" key="6">
    <source>
        <dbReference type="SAM" id="MobiDB-lite"/>
    </source>
</evidence>
<dbReference type="SMART" id="SM00320">
    <property type="entry name" value="WD40"/>
    <property type="match status" value="11"/>
</dbReference>
<sequence length="950" mass="103212">MSAPVRPKLKTAFKKARVISPLYTGGPVAATPDGRRLVTCVGEEAILTNVEEGNEICRFIGDTESITSLCISPASTHLLLFTSSLSLRIYELPTSLIPLQKPIHPVRVIARAHDAPVHVCKTDPTSTYLASGSADGVAKVWDIQRGYVTHVFKGHGGVVSALAFNYPFDPSFLGREQKMQLITASVDTRIRIFDLSAAAARSGASAKPEAVLEGHVSVPRGLDVTRDGKWLVSGGRDSVVLIWDISPKPNQDGKSKNSKGKGKEKDAAPVLVKTLPVLERVEAVGLLPQDDGLNGTSSGAAKLHIYTGGEKGVIKVWDARAGTVLYTLGQEQDVVSDDQEEQRQIVDIIHVPSTSTVISVHADQNILFHSLIARSLTRQLIGYNDEIVDATFLSPFLPPQAQSGPSTSKLVDTHVALATNSSLIRVYSAKSLDARLLSGHSEIVLCLDHGAQGRVLASGSKDRSARIWAPSHAAVSLQNDLSAPSVPEWKCVAVCEGHAESVGAVAMSRRAMEDNQSMRFMFTGSQDRTIKMWDLSSVPISATDLDGQSMKVKSLATHKAHDKDINSLDVAPNDRLLVSGSQDKTAKIWEIEYHGSGNDSSQTVRGEIKLLGTCKGHKRGVWSVRFGKAERVLATGSGDKSVKLWSLDDFTCIKTFEGHTNSVLRVDFINAGMQLVSAASDGLVKLWNVREETCVTTMDNHEDKVWALAVSSDERTIVSGAADSVVTFWEDCTEEQEHEKESKRAETVLKEQDFMNYLALNDYRNAILLALAMEQPGRLHTLFKNLPSSESFSPTSITGHPAVDEVLRTLPGADLARLLRYVRDWNAKAKTSPVAQRVLHAVVKLRAAEDIMNAFTQDNTLSVLTNDEMVVTTGKAGDKGGATALRELIEALVPYTERHLARMEKLVQESYVVDYLLGEMDDGMFGVDEDLDEEEVVDVMDVDTAIAIGA</sequence>
<organism evidence="8 9">
    <name type="scientific">Somion occarium</name>
    <dbReference type="NCBI Taxonomy" id="3059160"/>
    <lineage>
        <taxon>Eukaryota</taxon>
        <taxon>Fungi</taxon>
        <taxon>Dikarya</taxon>
        <taxon>Basidiomycota</taxon>
        <taxon>Agaricomycotina</taxon>
        <taxon>Agaricomycetes</taxon>
        <taxon>Polyporales</taxon>
        <taxon>Cerrenaceae</taxon>
        <taxon>Somion</taxon>
    </lineage>
</organism>
<feature type="repeat" description="WD" evidence="5">
    <location>
        <begin position="110"/>
        <end position="151"/>
    </location>
</feature>
<dbReference type="Proteomes" id="UP001497453">
    <property type="component" value="Chromosome 1"/>
</dbReference>
<evidence type="ECO:0000313" key="9">
    <source>
        <dbReference type="Proteomes" id="UP001497453"/>
    </source>
</evidence>
<evidence type="ECO:0000256" key="4">
    <source>
        <dbReference type="ARBA" id="ARBA00023242"/>
    </source>
</evidence>
<evidence type="ECO:0000256" key="5">
    <source>
        <dbReference type="PROSITE-ProRule" id="PRU00221"/>
    </source>
</evidence>
<gene>
    <name evidence="8" type="ORF">GFSPODELE1_LOCUS342</name>
</gene>
<dbReference type="InterPro" id="IPR015943">
    <property type="entry name" value="WD40/YVTN_repeat-like_dom_sf"/>
</dbReference>
<keyword evidence="4" id="KW-0539">Nucleus</keyword>
<dbReference type="PROSITE" id="PS00678">
    <property type="entry name" value="WD_REPEATS_1"/>
    <property type="match status" value="5"/>
</dbReference>
<feature type="region of interest" description="Disordered" evidence="6">
    <location>
        <begin position="246"/>
        <end position="266"/>
    </location>
</feature>
<feature type="repeat" description="WD" evidence="5">
    <location>
        <begin position="614"/>
        <end position="655"/>
    </location>
</feature>
<evidence type="ECO:0000256" key="1">
    <source>
        <dbReference type="ARBA" id="ARBA00004604"/>
    </source>
</evidence>
<feature type="repeat" description="WD" evidence="5">
    <location>
        <begin position="437"/>
        <end position="468"/>
    </location>
</feature>
<keyword evidence="2 5" id="KW-0853">WD repeat</keyword>
<dbReference type="CDD" id="cd00200">
    <property type="entry name" value="WD40"/>
    <property type="match status" value="1"/>
</dbReference>
<reference evidence="9" key="1">
    <citation type="submission" date="2024-04" db="EMBL/GenBank/DDBJ databases">
        <authorList>
            <person name="Shaw F."/>
            <person name="Minotto A."/>
        </authorList>
    </citation>
    <scope>NUCLEOTIDE SEQUENCE [LARGE SCALE GENOMIC DNA]</scope>
</reference>
<feature type="repeat" description="WD" evidence="5">
    <location>
        <begin position="558"/>
        <end position="592"/>
    </location>
</feature>
<feature type="repeat" description="WD" evidence="5">
    <location>
        <begin position="212"/>
        <end position="246"/>
    </location>
</feature>
<proteinExistence type="predicted"/>
<protein>
    <recommendedName>
        <fullName evidence="7">U3 small nucleolar RNA-associated protein 13 C-terminal domain-containing protein</fullName>
    </recommendedName>
</protein>
<keyword evidence="9" id="KW-1185">Reference proteome</keyword>
<dbReference type="PRINTS" id="PR00320">
    <property type="entry name" value="GPROTEINBRPT"/>
</dbReference>
<dbReference type="Pfam" id="PF08625">
    <property type="entry name" value="Utp13"/>
    <property type="match status" value="1"/>
</dbReference>
<dbReference type="InterPro" id="IPR001680">
    <property type="entry name" value="WD40_rpt"/>
</dbReference>
<feature type="repeat" description="WD" evidence="5">
    <location>
        <begin position="656"/>
        <end position="697"/>
    </location>
</feature>
<dbReference type="InterPro" id="IPR020472">
    <property type="entry name" value="WD40_PAC1"/>
</dbReference>
<evidence type="ECO:0000259" key="7">
    <source>
        <dbReference type="Pfam" id="PF08625"/>
    </source>
</evidence>
<evidence type="ECO:0000256" key="2">
    <source>
        <dbReference type="ARBA" id="ARBA00022574"/>
    </source>
</evidence>
<name>A0ABP1CFS8_9APHY</name>
<dbReference type="PROSITE" id="PS50082">
    <property type="entry name" value="WD_REPEATS_2"/>
    <property type="match status" value="8"/>
</dbReference>
<comment type="subcellular location">
    <subcellularLocation>
        <location evidence="1">Nucleus</location>
        <location evidence="1">Nucleolus</location>
    </subcellularLocation>
</comment>
<evidence type="ECO:0000256" key="3">
    <source>
        <dbReference type="ARBA" id="ARBA00022737"/>
    </source>
</evidence>
<feature type="domain" description="U3 small nucleolar RNA-associated protein 13 C-terminal" evidence="7">
    <location>
        <begin position="751"/>
        <end position="920"/>
    </location>
</feature>
<dbReference type="PANTHER" id="PTHR19854">
    <property type="entry name" value="TRANSDUCIN BETA-LIKE 3"/>
    <property type="match status" value="1"/>
</dbReference>
<keyword evidence="3" id="KW-0677">Repeat</keyword>
<dbReference type="InterPro" id="IPR036322">
    <property type="entry name" value="WD40_repeat_dom_sf"/>
</dbReference>
<feature type="compositionally biased region" description="Basic and acidic residues" evidence="6">
    <location>
        <begin position="251"/>
        <end position="266"/>
    </location>
</feature>
<dbReference type="InterPro" id="IPR019775">
    <property type="entry name" value="WD40_repeat_CS"/>
</dbReference>
<evidence type="ECO:0000313" key="8">
    <source>
        <dbReference type="EMBL" id="CAL1694510.1"/>
    </source>
</evidence>
<accession>A0ABP1CFS8</accession>
<dbReference type="Gene3D" id="2.130.10.10">
    <property type="entry name" value="YVTN repeat-like/Quinoprotein amine dehydrogenase"/>
    <property type="match status" value="4"/>
</dbReference>
<feature type="repeat" description="WD" evidence="5">
    <location>
        <begin position="495"/>
        <end position="543"/>
    </location>
</feature>
<dbReference type="InterPro" id="IPR013934">
    <property type="entry name" value="Utp13_C"/>
</dbReference>
<feature type="repeat" description="WD" evidence="5">
    <location>
        <begin position="698"/>
        <end position="730"/>
    </location>
</feature>
<dbReference type="EMBL" id="OZ037944">
    <property type="protein sequence ID" value="CAL1694510.1"/>
    <property type="molecule type" value="Genomic_DNA"/>
</dbReference>
<dbReference type="SUPFAM" id="SSF50978">
    <property type="entry name" value="WD40 repeat-like"/>
    <property type="match status" value="2"/>
</dbReference>
<dbReference type="PANTHER" id="PTHR19854:SF15">
    <property type="entry name" value="TRANSDUCIN BETA-LIKE PROTEIN 3"/>
    <property type="match status" value="1"/>
</dbReference>
<dbReference type="Pfam" id="PF00400">
    <property type="entry name" value="WD40"/>
    <property type="match status" value="9"/>
</dbReference>
<dbReference type="PROSITE" id="PS50294">
    <property type="entry name" value="WD_REPEATS_REGION"/>
    <property type="match status" value="7"/>
</dbReference>